<keyword evidence="1" id="KW-0934">Plastid</keyword>
<proteinExistence type="predicted"/>
<dbReference type="RefSeq" id="YP_009509262.1">
    <property type="nucleotide sequence ID" value="NC_039092.1"/>
</dbReference>
<dbReference type="EMBL" id="MH396013">
    <property type="protein sequence ID" value="AXI96912.1"/>
    <property type="molecule type" value="Genomic_DNA"/>
</dbReference>
<accession>A0A345U8X6</accession>
<name>A0A345U8X6_9FLOR</name>
<dbReference type="GeneID" id="37620541"/>
<keyword evidence="1" id="KW-0150">Chloroplast</keyword>
<dbReference type="AlphaFoldDB" id="A0A345U8X6"/>
<sequence>MPNKILNFYKLEDGISFLKRQGIIQNFTYDVDTLPKGLILKIKYSLNQNEIQSIYSLDNMKTLKYNIIIFFKKLKYIIQMSQFKYSINLLNTSMLLEYKRSFALQFIYNWNFIQKLQIKMNTSLNSTKINIKLSLLKIVNTYVNSYLFYGYYNLYNYRFIYNSNYIQILNSNPFIKEESNLKIITENFTIGLQYYLKNNLNIVQKCLIQYEEKSFVSLYQYSYKNMKISKYKHIFNVSKLIKRKVLYVLLALEYPQSIYSSIGKYFNKYLQFLSYTNLKTSRFTYYTMNFHPYITFNYDTIFNLPLVIPSIYKNILKFKLKIHILDIIKHLTPIKLYSNTCEYNKNQEIYNSRLINKGRYLFNIQYEIYPLQCIAIYYIINYTKILSYKVSYLPDIYSSRLLYKHYNQQSIGINLYLPFKQKPIIFIEYPVNDKHKKNVYIGINFT</sequence>
<gene>
    <name evidence="1" type="primary">orf446</name>
</gene>
<evidence type="ECO:0000313" key="1">
    <source>
        <dbReference type="EMBL" id="AXI96912.1"/>
    </source>
</evidence>
<reference evidence="1" key="1">
    <citation type="submission" date="2018-05" db="EMBL/GenBank/DDBJ databases">
        <title>Organellar genomes of Gracilariaceae.</title>
        <authorList>
            <person name="Iha C."/>
            <person name="Oliveira M.C."/>
        </authorList>
    </citation>
    <scope>NUCLEOTIDE SEQUENCE</scope>
</reference>
<organism evidence="1">
    <name type="scientific">Gracilaria vermiculophylla</name>
    <dbReference type="NCBI Taxonomy" id="2608709"/>
    <lineage>
        <taxon>Eukaryota</taxon>
        <taxon>Rhodophyta</taxon>
        <taxon>Florideophyceae</taxon>
        <taxon>Rhodymeniophycidae</taxon>
        <taxon>Gracilariales</taxon>
        <taxon>Gracilariaceae</taxon>
        <taxon>Gracilaria</taxon>
    </lineage>
</organism>
<geneLocation type="chloroplast" evidence="1"/>
<protein>
    <submittedName>
        <fullName evidence="1">Uncharacterized protein</fullName>
    </submittedName>
</protein>